<accession>A0A8H7M7J3</accession>
<evidence type="ECO:0000256" key="8">
    <source>
        <dbReference type="ARBA" id="ARBA00022833"/>
    </source>
</evidence>
<dbReference type="GO" id="GO:0004222">
    <property type="term" value="F:metalloendopeptidase activity"/>
    <property type="evidence" value="ECO:0007669"/>
    <property type="project" value="InterPro"/>
</dbReference>
<dbReference type="GO" id="GO:0003924">
    <property type="term" value="F:GTPase activity"/>
    <property type="evidence" value="ECO:0007669"/>
    <property type="project" value="InterPro"/>
</dbReference>
<dbReference type="Pfam" id="PF02128">
    <property type="entry name" value="Peptidase_M36"/>
    <property type="match status" value="1"/>
</dbReference>
<feature type="chain" id="PRO_5034061334" evidence="14">
    <location>
        <begin position="21"/>
        <end position="1168"/>
    </location>
</feature>
<dbReference type="SMART" id="SM00053">
    <property type="entry name" value="DYNc"/>
    <property type="match status" value="1"/>
</dbReference>
<dbReference type="InterPro" id="IPR030381">
    <property type="entry name" value="G_DYNAMIN_dom"/>
</dbReference>
<organism evidence="16 17">
    <name type="scientific">Rhizoctonia solani</name>
    <dbReference type="NCBI Taxonomy" id="456999"/>
    <lineage>
        <taxon>Eukaryota</taxon>
        <taxon>Fungi</taxon>
        <taxon>Dikarya</taxon>
        <taxon>Basidiomycota</taxon>
        <taxon>Agaricomycotina</taxon>
        <taxon>Agaricomycetes</taxon>
        <taxon>Cantharellales</taxon>
        <taxon>Ceratobasidiaceae</taxon>
        <taxon>Rhizoctonia</taxon>
    </lineage>
</organism>
<keyword evidence="10" id="KW-0342">GTP-binding</keyword>
<evidence type="ECO:0000313" key="16">
    <source>
        <dbReference type="EMBL" id="KAF8756245.1"/>
    </source>
</evidence>
<evidence type="ECO:0000259" key="15">
    <source>
        <dbReference type="PROSITE" id="PS51718"/>
    </source>
</evidence>
<comment type="subcellular location">
    <subcellularLocation>
        <location evidence="1">Secreted</location>
    </subcellularLocation>
</comment>
<dbReference type="Pfam" id="PF01031">
    <property type="entry name" value="Dynamin_M"/>
    <property type="match status" value="1"/>
</dbReference>
<dbReference type="CDD" id="cd09596">
    <property type="entry name" value="M36"/>
    <property type="match status" value="1"/>
</dbReference>
<keyword evidence="4" id="KW-0645">Protease</keyword>
<feature type="binding site" evidence="13">
    <location>
        <position position="425"/>
    </location>
    <ligand>
        <name>Zn(2+)</name>
        <dbReference type="ChEBI" id="CHEBI:29105"/>
        <note>catalytic</note>
    </ligand>
</feature>
<dbReference type="GO" id="GO:0005615">
    <property type="term" value="C:extracellular space"/>
    <property type="evidence" value="ECO:0007669"/>
    <property type="project" value="InterPro"/>
</dbReference>
<dbReference type="InterPro" id="IPR027417">
    <property type="entry name" value="P-loop_NTPase"/>
</dbReference>
<dbReference type="InterPro" id="IPR001842">
    <property type="entry name" value="Peptidase_M36"/>
</dbReference>
<dbReference type="Gene3D" id="1.10.390.10">
    <property type="entry name" value="Neutral Protease Domain 2"/>
    <property type="match status" value="2"/>
</dbReference>
<keyword evidence="6" id="KW-0547">Nucleotide-binding</keyword>
<dbReference type="SUPFAM" id="SSF52540">
    <property type="entry name" value="P-loop containing nucleoside triphosphate hydrolases"/>
    <property type="match status" value="1"/>
</dbReference>
<evidence type="ECO:0000256" key="14">
    <source>
        <dbReference type="SAM" id="SignalP"/>
    </source>
</evidence>
<protein>
    <submittedName>
        <fullName evidence="16">Fungalysin metallopeptidase (M36)</fullName>
    </submittedName>
</protein>
<feature type="binding site" evidence="13">
    <location>
        <position position="421"/>
    </location>
    <ligand>
        <name>Zn(2+)</name>
        <dbReference type="ChEBI" id="CHEBI:29105"/>
        <note>catalytic</note>
    </ligand>
</feature>
<evidence type="ECO:0000256" key="12">
    <source>
        <dbReference type="PIRSR" id="PIRSR601842-1"/>
    </source>
</evidence>
<keyword evidence="7" id="KW-0378">Hydrolase</keyword>
<evidence type="ECO:0000256" key="7">
    <source>
        <dbReference type="ARBA" id="ARBA00022801"/>
    </source>
</evidence>
<evidence type="ECO:0000256" key="10">
    <source>
        <dbReference type="ARBA" id="ARBA00023134"/>
    </source>
</evidence>
<dbReference type="GO" id="GO:0005525">
    <property type="term" value="F:GTP binding"/>
    <property type="evidence" value="ECO:0007669"/>
    <property type="project" value="InterPro"/>
</dbReference>
<feature type="active site" evidence="12">
    <location>
        <position position="422"/>
    </location>
</feature>
<evidence type="ECO:0000256" key="6">
    <source>
        <dbReference type="ARBA" id="ARBA00022741"/>
    </source>
</evidence>
<feature type="signal peptide" evidence="14">
    <location>
        <begin position="1"/>
        <end position="20"/>
    </location>
</feature>
<keyword evidence="9" id="KW-0482">Metalloprotease</keyword>
<gene>
    <name evidence="16" type="ORF">RHS01_04702</name>
</gene>
<feature type="binding site" evidence="13">
    <location>
        <position position="219"/>
    </location>
    <ligand>
        <name>Zn(2+)</name>
        <dbReference type="ChEBI" id="CHEBI:29105"/>
        <note>catalytic</note>
    </ligand>
</feature>
<dbReference type="GO" id="GO:0006508">
    <property type="term" value="P:proteolysis"/>
    <property type="evidence" value="ECO:0007669"/>
    <property type="project" value="UniProtKB-KW"/>
</dbReference>
<keyword evidence="14" id="KW-0732">Signal</keyword>
<dbReference type="PRINTS" id="PR00195">
    <property type="entry name" value="DYNAMIN"/>
</dbReference>
<dbReference type="PANTHER" id="PTHR33478:SF1">
    <property type="entry name" value="EXTRACELLULAR METALLOPROTEINASE MEP"/>
    <property type="match status" value="1"/>
</dbReference>
<reference evidence="16" key="1">
    <citation type="submission" date="2020-09" db="EMBL/GenBank/DDBJ databases">
        <title>Comparative genome analyses of four rice-infecting Rhizoctonia solani isolates reveal extensive enrichment of homogalacturonan modification genes.</title>
        <authorList>
            <person name="Lee D.-Y."/>
            <person name="Jeon J."/>
            <person name="Kim K.-T."/>
            <person name="Cheong K."/>
            <person name="Song H."/>
            <person name="Choi G."/>
            <person name="Ko J."/>
            <person name="Opiyo S.O."/>
            <person name="Zuo S."/>
            <person name="Madhav S."/>
            <person name="Lee Y.-H."/>
            <person name="Wang G.-L."/>
        </authorList>
    </citation>
    <scope>NUCLEOTIDE SEQUENCE</scope>
    <source>
        <strain evidence="16">AG1-IA B2</strain>
    </source>
</reference>
<dbReference type="InterPro" id="IPR001401">
    <property type="entry name" value="Dynamin_GTPase"/>
</dbReference>
<evidence type="ECO:0000256" key="1">
    <source>
        <dbReference type="ARBA" id="ARBA00004613"/>
    </source>
</evidence>
<evidence type="ECO:0000256" key="2">
    <source>
        <dbReference type="ARBA" id="ARBA00006006"/>
    </source>
</evidence>
<dbReference type="InterPro" id="IPR000375">
    <property type="entry name" value="Dynamin_stalk"/>
</dbReference>
<evidence type="ECO:0000256" key="9">
    <source>
        <dbReference type="ARBA" id="ARBA00023049"/>
    </source>
</evidence>
<dbReference type="PROSITE" id="PS51718">
    <property type="entry name" value="G_DYNAMIN_2"/>
    <property type="match status" value="1"/>
</dbReference>
<dbReference type="CDD" id="cd08771">
    <property type="entry name" value="DLP_1"/>
    <property type="match status" value="1"/>
</dbReference>
<proteinExistence type="inferred from homology"/>
<dbReference type="Gene3D" id="1.20.120.1240">
    <property type="entry name" value="Dynamin, middle domain"/>
    <property type="match status" value="1"/>
</dbReference>
<evidence type="ECO:0000313" key="17">
    <source>
        <dbReference type="Proteomes" id="UP000614334"/>
    </source>
</evidence>
<dbReference type="GO" id="GO:0008270">
    <property type="term" value="F:zinc ion binding"/>
    <property type="evidence" value="ECO:0007669"/>
    <property type="project" value="InterPro"/>
</dbReference>
<feature type="binding site" evidence="13">
    <location>
        <position position="450"/>
    </location>
    <ligand>
        <name>Zn(2+)</name>
        <dbReference type="ChEBI" id="CHEBI:29105"/>
        <note>catalytic</note>
    </ligand>
</feature>
<dbReference type="AlphaFoldDB" id="A0A8H7M7J3"/>
<comment type="cofactor">
    <cofactor evidence="13">
        <name>Zn(2+)</name>
        <dbReference type="ChEBI" id="CHEBI:29105"/>
    </cofactor>
    <text evidence="13">Binds 1 zinc ion per subunit.</text>
</comment>
<dbReference type="SUPFAM" id="SSF55486">
    <property type="entry name" value="Metalloproteases ('zincins'), catalytic domain"/>
    <property type="match status" value="1"/>
</dbReference>
<dbReference type="Proteomes" id="UP000614334">
    <property type="component" value="Unassembled WGS sequence"/>
</dbReference>
<dbReference type="InterPro" id="IPR045063">
    <property type="entry name" value="Dynamin_N"/>
</dbReference>
<dbReference type="PANTHER" id="PTHR33478">
    <property type="entry name" value="EXTRACELLULAR METALLOPROTEINASE MEP"/>
    <property type="match status" value="1"/>
</dbReference>
<evidence type="ECO:0000256" key="5">
    <source>
        <dbReference type="ARBA" id="ARBA00022723"/>
    </source>
</evidence>
<comment type="caution">
    <text evidence="16">The sequence shown here is derived from an EMBL/GenBank/DDBJ whole genome shotgun (WGS) entry which is preliminary data.</text>
</comment>
<dbReference type="InterPro" id="IPR050371">
    <property type="entry name" value="Fungal_virulence_M36"/>
</dbReference>
<dbReference type="InterPro" id="IPR022812">
    <property type="entry name" value="Dynamin"/>
</dbReference>
<dbReference type="Pfam" id="PF00350">
    <property type="entry name" value="Dynamin_N"/>
    <property type="match status" value="1"/>
</dbReference>
<keyword evidence="5 13" id="KW-0479">Metal-binding</keyword>
<comment type="similarity">
    <text evidence="2">Belongs to the peptidase M36 family.</text>
</comment>
<sequence length="1168" mass="130762">MAPLHKLAAVAFLIVQGAIAAPWYVLAVPSDYSRRALGWPQGTLFHSYHPEPRFETYGVHGVAHPLAKRGLPSTHEEAARAFLSEKMGCEADTLARKSGHSFGSTAHEYFRQSFKISPSQMLLQTSHSREIEWYHSAPAFVAAATPLLLEEEAVESAEAALGGVRTEHPVFVEYFAKDTNHVVLTYVVNIRNYETEEWHEAFVDAHTGEIVNVISFGSHASVSITALSRVFIFMCSFSTGPSLSLCRSTNGFQTFTDPHDPISSPDGWHAYRSIFSGELQYTTATDGNNAHVFKSTVNDGLTKQSSAVNNYNYAFDPAKSPADNKDAATVNAFYVVNMMHDLLYRYGFTESAYNFQYHNNGKGGAQNDNVYVSVQVSEKTVFNDASFFTPGDGVNGELRLYLWNKTTPFRDVAFENDLLVHEYAHGLTGRLVGGGTARCLQSNEARALGEGWSDAVANWVRQTSAQSASQDFTLGSYVNGKSLRDYPYSTISRCWELWGNIWHEIFAAFVSKYGFSNDKNNSTGTAGNIVALQLLIDALPLQPCNPTFVNARDAILQADFNRSEGANACLLWSVFAKRGLGYGATTTKADVFKVPTISPSTMSDDSAIFLRKASLDTRALLRIYQIQAEIDLPQICVVGSQSAGKSSLIESLWDQTPPCNWDLYSLPNRMPSQIFRRALDLHSPPTVFERCIWNDINPVRNIMFGTVINRKTDVEDRLRRAQLAILSPGIDSSLFLRDPLPRTSSTTVAFSENFVSVEISGPDVTDLSFCDLPGIIANVREGSDESDIELVKRLVTSYIRKESCIILLTVTCETDFENQGARSLAKQHDPDGKRTIGVLTKPDRIESGEEQKWLAFVRGETEVLSKGWFCVKQPSPSELEERLSWSEARQREQDFFGTKHPWATQSLAVPPAFRDSTAYPEYRRGLRLLPNEVSEDPAGAVLNLVMDFHRDVSTHVEGIPDSDGLIQQVREASTKFRNSIRASAPCFRPYKTKYDKDSKYAMPKVDFIIEEDGDFVTQGEPAPNWDLYEEDVGTMSQNAITRELPKNIPFIVKQKLIKRFVELWEGPTTVLLEDVERILRAHMQKLVDHSFSQHSYGGLHNAVGTLVADRILQCREVADAQIRFLLDIENNQTFTTNTHYFASYKEKFITYYKAVRKDRRGENSLFKD</sequence>
<dbReference type="EMBL" id="JACYCF010000007">
    <property type="protein sequence ID" value="KAF8756245.1"/>
    <property type="molecule type" value="Genomic_DNA"/>
</dbReference>
<keyword evidence="3" id="KW-0964">Secreted</keyword>
<keyword evidence="8 13" id="KW-0862">Zinc</keyword>
<evidence type="ECO:0000256" key="3">
    <source>
        <dbReference type="ARBA" id="ARBA00022525"/>
    </source>
</evidence>
<evidence type="ECO:0000256" key="4">
    <source>
        <dbReference type="ARBA" id="ARBA00022670"/>
    </source>
</evidence>
<feature type="domain" description="Dynamin-type G" evidence="15">
    <location>
        <begin position="629"/>
        <end position="930"/>
    </location>
</feature>
<dbReference type="Gene3D" id="3.10.170.10">
    <property type="match status" value="1"/>
</dbReference>
<dbReference type="Gene3D" id="3.40.50.300">
    <property type="entry name" value="P-loop containing nucleotide triphosphate hydrolases"/>
    <property type="match status" value="1"/>
</dbReference>
<evidence type="ECO:0000256" key="13">
    <source>
        <dbReference type="PIRSR" id="PIRSR601842-2"/>
    </source>
</evidence>
<keyword evidence="11" id="KW-0865">Zymogen</keyword>
<dbReference type="InterPro" id="IPR027268">
    <property type="entry name" value="Peptidase_M4/M1_CTD_sf"/>
</dbReference>
<name>A0A8H7M7J3_9AGAM</name>
<evidence type="ECO:0000256" key="11">
    <source>
        <dbReference type="ARBA" id="ARBA00023145"/>
    </source>
</evidence>